<sequence>MNDERVWEFCLSVVRESNSLVAMGKAYAVAETELSFHKRQVFLCKGMR</sequence>
<accession>A0AAV5KHE7</accession>
<dbReference type="EMBL" id="BPVZ01000064">
    <property type="protein sequence ID" value="GKV24036.1"/>
    <property type="molecule type" value="Genomic_DNA"/>
</dbReference>
<proteinExistence type="predicted"/>
<name>A0AAV5KHE7_9ROSI</name>
<dbReference type="AlphaFoldDB" id="A0AAV5KHE7"/>
<gene>
    <name evidence="1" type="ORF">SLEP1_g33697</name>
</gene>
<dbReference type="Proteomes" id="UP001054252">
    <property type="component" value="Unassembled WGS sequence"/>
</dbReference>
<evidence type="ECO:0000313" key="2">
    <source>
        <dbReference type="Proteomes" id="UP001054252"/>
    </source>
</evidence>
<organism evidence="1 2">
    <name type="scientific">Rubroshorea leprosula</name>
    <dbReference type="NCBI Taxonomy" id="152421"/>
    <lineage>
        <taxon>Eukaryota</taxon>
        <taxon>Viridiplantae</taxon>
        <taxon>Streptophyta</taxon>
        <taxon>Embryophyta</taxon>
        <taxon>Tracheophyta</taxon>
        <taxon>Spermatophyta</taxon>
        <taxon>Magnoliopsida</taxon>
        <taxon>eudicotyledons</taxon>
        <taxon>Gunneridae</taxon>
        <taxon>Pentapetalae</taxon>
        <taxon>rosids</taxon>
        <taxon>malvids</taxon>
        <taxon>Malvales</taxon>
        <taxon>Dipterocarpaceae</taxon>
        <taxon>Rubroshorea</taxon>
    </lineage>
</organism>
<reference evidence="1 2" key="1">
    <citation type="journal article" date="2021" name="Commun. Biol.">
        <title>The genome of Shorea leprosula (Dipterocarpaceae) highlights the ecological relevance of drought in aseasonal tropical rainforests.</title>
        <authorList>
            <person name="Ng K.K.S."/>
            <person name="Kobayashi M.J."/>
            <person name="Fawcett J.A."/>
            <person name="Hatakeyama M."/>
            <person name="Paape T."/>
            <person name="Ng C.H."/>
            <person name="Ang C.C."/>
            <person name="Tnah L.H."/>
            <person name="Lee C.T."/>
            <person name="Nishiyama T."/>
            <person name="Sese J."/>
            <person name="O'Brien M.J."/>
            <person name="Copetti D."/>
            <person name="Mohd Noor M.I."/>
            <person name="Ong R.C."/>
            <person name="Putra M."/>
            <person name="Sireger I.Z."/>
            <person name="Indrioko S."/>
            <person name="Kosugi Y."/>
            <person name="Izuno A."/>
            <person name="Isagi Y."/>
            <person name="Lee S.L."/>
            <person name="Shimizu K.K."/>
        </authorList>
    </citation>
    <scope>NUCLEOTIDE SEQUENCE [LARGE SCALE GENOMIC DNA]</scope>
    <source>
        <strain evidence="1">214</strain>
    </source>
</reference>
<keyword evidence="2" id="KW-1185">Reference proteome</keyword>
<protein>
    <submittedName>
        <fullName evidence="1">Uncharacterized protein</fullName>
    </submittedName>
</protein>
<evidence type="ECO:0000313" key="1">
    <source>
        <dbReference type="EMBL" id="GKV24036.1"/>
    </source>
</evidence>
<comment type="caution">
    <text evidence="1">The sequence shown here is derived from an EMBL/GenBank/DDBJ whole genome shotgun (WGS) entry which is preliminary data.</text>
</comment>